<feature type="coiled-coil region" evidence="1">
    <location>
        <begin position="294"/>
        <end position="321"/>
    </location>
</feature>
<dbReference type="Proteomes" id="UP000281549">
    <property type="component" value="Unassembled WGS sequence"/>
</dbReference>
<evidence type="ECO:0000313" key="5">
    <source>
        <dbReference type="Proteomes" id="UP000281549"/>
    </source>
</evidence>
<accession>A0A075AP09</accession>
<protein>
    <submittedName>
        <fullName evidence="2">Uncharacterized protein</fullName>
    </submittedName>
</protein>
<gene>
    <name evidence="2" type="ORF">O9G_000201</name>
    <name evidence="3" type="ORF">ROZALSC1DRAFT_30241</name>
</gene>
<keyword evidence="1" id="KW-0175">Coiled coil</keyword>
<dbReference type="HOGENOM" id="CLU_520880_0_0_1"/>
<dbReference type="EMBL" id="KE561209">
    <property type="protein sequence ID" value="EPZ31722.1"/>
    <property type="molecule type" value="Genomic_DNA"/>
</dbReference>
<reference evidence="5" key="2">
    <citation type="journal article" date="2018" name="Nat. Microbiol.">
        <title>Leveraging single-cell genomics to expand the fungal tree of life.</title>
        <authorList>
            <person name="Ahrendt S.R."/>
            <person name="Quandt C.A."/>
            <person name="Ciobanu D."/>
            <person name="Clum A."/>
            <person name="Salamov A."/>
            <person name="Andreopoulos B."/>
            <person name="Cheng J.F."/>
            <person name="Woyke T."/>
            <person name="Pelin A."/>
            <person name="Henrissat B."/>
            <person name="Reynolds N.K."/>
            <person name="Benny G.L."/>
            <person name="Smith M.E."/>
            <person name="James T.Y."/>
            <person name="Grigoriev I.V."/>
        </authorList>
    </citation>
    <scope>NUCLEOTIDE SEQUENCE [LARGE SCALE GENOMIC DNA]</scope>
    <source>
        <strain evidence="5">CSF55</strain>
    </source>
</reference>
<proteinExistence type="predicted"/>
<dbReference type="AlphaFoldDB" id="A0A075AP09"/>
<organism evidence="2 4">
    <name type="scientific">Rozella allomycis (strain CSF55)</name>
    <dbReference type="NCBI Taxonomy" id="988480"/>
    <lineage>
        <taxon>Eukaryota</taxon>
        <taxon>Fungi</taxon>
        <taxon>Fungi incertae sedis</taxon>
        <taxon>Cryptomycota</taxon>
        <taxon>Cryptomycota incertae sedis</taxon>
        <taxon>Rozella</taxon>
    </lineage>
</organism>
<dbReference type="Proteomes" id="UP000030755">
    <property type="component" value="Unassembled WGS sequence"/>
</dbReference>
<evidence type="ECO:0000256" key="1">
    <source>
        <dbReference type="SAM" id="Coils"/>
    </source>
</evidence>
<dbReference type="EMBL" id="ML005591">
    <property type="protein sequence ID" value="RKP18015.1"/>
    <property type="molecule type" value="Genomic_DNA"/>
</dbReference>
<evidence type="ECO:0000313" key="2">
    <source>
        <dbReference type="EMBL" id="EPZ31722.1"/>
    </source>
</evidence>
<evidence type="ECO:0000313" key="3">
    <source>
        <dbReference type="EMBL" id="RKP18015.1"/>
    </source>
</evidence>
<feature type="coiled-coil region" evidence="1">
    <location>
        <begin position="236"/>
        <end position="270"/>
    </location>
</feature>
<sequence length="523" mass="60121">MDFEFRSDLSTSPILDDPNIEHDFFDELKAEPESYLNCLPSKMDEIVVNISEAHRPILIPPVELDASSEIDLNLENFVKRQVIEVEEELSLKDLNEKGSTDEASVIQMPSPIPSENATSYLFNNHRPITANSDHNIQKTLNDLKERVERMEFEKKQSDIEIKHLEWEKLDLQKKLEEENIKRETEMKNRKQIQSEFSQTLPTAMNSSNPFLSSEKIDIPKRIENNSIVFDILNDGNKEKDKTIKELTERLSNAENEIKRLENLIKSMQRDQIHFETSEKETPLFSVPSSKGETLELLEKEIQKEKEHQQQLLNKVEKLSQNYKLSNPVNKAKHTKVVSVNKMAWIDPKEAKKTKIGPPKKSNSTIKSFESFKDKIDKSYPVPLASRAQSTTSLNKVPFLVGKNPGKSHSIVAQAQQSLGQKKQKSEISLTSHKLCPPSQTLRQIEDDLLLLNKTYQKTLLRYQNLSRSSKPDPLAFDHLEEQLKDLLESMDAKGKQLLTISSLVKKNKKENIFKQMLKANDPQ</sequence>
<reference evidence="2 4" key="1">
    <citation type="journal article" date="2013" name="Curr. Biol.">
        <title>Shared signatures of parasitism and phylogenomics unite Cryptomycota and microsporidia.</title>
        <authorList>
            <person name="James T.Y."/>
            <person name="Pelin A."/>
            <person name="Bonen L."/>
            <person name="Ahrendt S."/>
            <person name="Sain D."/>
            <person name="Corradi N."/>
            <person name="Stajich J.E."/>
        </authorList>
    </citation>
    <scope>NUCLEOTIDE SEQUENCE [LARGE SCALE GENOMIC DNA]</scope>
    <source>
        <strain evidence="2 4">CSF55</strain>
        <strain evidence="2 4">CSF55</strain>
    </source>
</reference>
<feature type="coiled-coil region" evidence="1">
    <location>
        <begin position="140"/>
        <end position="195"/>
    </location>
</feature>
<reference evidence="3" key="3">
    <citation type="submission" date="2018-08" db="EMBL/GenBank/DDBJ databases">
        <title>Leveraging single-cell genomics to expand the Fungal Tree of Life.</title>
        <authorList>
            <consortium name="DOE Joint Genome Institute"/>
            <person name="Ahrendt S.R."/>
            <person name="Quandt C.A."/>
            <person name="Ciobanu D."/>
            <person name="Clum A."/>
            <person name="Salamov A."/>
            <person name="Andreopoulos B."/>
            <person name="Cheng J.-F."/>
            <person name="Woyke T."/>
            <person name="Pelin A."/>
            <person name="Henrissat B."/>
            <person name="Reynolds N."/>
            <person name="Benny G.L."/>
            <person name="Smith M.E."/>
            <person name="James T.Y."/>
            <person name="Grigoriev I.V."/>
        </authorList>
    </citation>
    <scope>NUCLEOTIDE SEQUENCE</scope>
    <source>
        <strain evidence="3">CSF55</strain>
    </source>
</reference>
<keyword evidence="4" id="KW-1185">Reference proteome</keyword>
<name>A0A075AP09_ROZAC</name>
<evidence type="ECO:0000313" key="4">
    <source>
        <dbReference type="Proteomes" id="UP000030755"/>
    </source>
</evidence>